<reference evidence="1" key="1">
    <citation type="submission" date="2021-12" db="EMBL/GenBank/DDBJ databases">
        <authorList>
            <person name="Rodrigo-Torres L."/>
            <person name="Arahal R. D."/>
            <person name="Lucena T."/>
        </authorList>
    </citation>
    <scope>NUCLEOTIDE SEQUENCE</scope>
    <source>
        <strain evidence="1">CECT 8267</strain>
    </source>
</reference>
<dbReference type="InterPro" id="IPR011697">
    <property type="entry name" value="Peptidase_C26"/>
</dbReference>
<organism evidence="1 2">
    <name type="scientific">Sinobacterium norvegicum</name>
    <dbReference type="NCBI Taxonomy" id="1641715"/>
    <lineage>
        <taxon>Bacteria</taxon>
        <taxon>Pseudomonadati</taxon>
        <taxon>Pseudomonadota</taxon>
        <taxon>Gammaproteobacteria</taxon>
        <taxon>Cellvibrionales</taxon>
        <taxon>Spongiibacteraceae</taxon>
        <taxon>Sinobacterium</taxon>
    </lineage>
</organism>
<dbReference type="Gene3D" id="3.40.50.880">
    <property type="match status" value="1"/>
</dbReference>
<dbReference type="Pfam" id="PF07722">
    <property type="entry name" value="Peptidase_C26"/>
    <property type="match status" value="1"/>
</dbReference>
<sequence length="209" mass="22992">MRRIGITQRVEIIPSYGESRDCLDQRWSDLALTLGFLPIPLPNISSPHSIGLIDELELDAVIFSGGNSLTTVAPDDSDASIQRDAFEESLFSACLEKNIPTLAVCRGMQHINLLLGGNLTAIEKHVGTPHTIIPVDHTVTLPTTVNSYHNWCIPSNGLATSLSPLGTDKAGNIEAYRHQKHKILGLMWHPEREVPFCDIDIQLIKSILL</sequence>
<dbReference type="RefSeq" id="WP_237444712.1">
    <property type="nucleotide sequence ID" value="NZ_CAKLPX010000002.1"/>
</dbReference>
<dbReference type="SUPFAM" id="SSF52317">
    <property type="entry name" value="Class I glutamine amidotransferase-like"/>
    <property type="match status" value="1"/>
</dbReference>
<keyword evidence="1" id="KW-0378">Hydrolase</keyword>
<dbReference type="InterPro" id="IPR044668">
    <property type="entry name" value="PuuD-like"/>
</dbReference>
<dbReference type="GO" id="GO:0016787">
    <property type="term" value="F:hydrolase activity"/>
    <property type="evidence" value="ECO:0007669"/>
    <property type="project" value="UniProtKB-KW"/>
</dbReference>
<protein>
    <submittedName>
        <fullName evidence="1">Gamma-glutamyl-CDP-amidate hydrolase</fullName>
        <ecNumber evidence="1">3.5.-.-</ecNumber>
    </submittedName>
</protein>
<proteinExistence type="predicted"/>
<gene>
    <name evidence="1" type="ORF">SIN8267_02129</name>
</gene>
<dbReference type="PANTHER" id="PTHR43235:SF1">
    <property type="entry name" value="GLUTAMINE AMIDOTRANSFERASE PB2B2.05-RELATED"/>
    <property type="match status" value="1"/>
</dbReference>
<dbReference type="EMBL" id="CAKLPX010000002">
    <property type="protein sequence ID" value="CAH0992014.1"/>
    <property type="molecule type" value="Genomic_DNA"/>
</dbReference>
<accession>A0ABN8EIY4</accession>
<dbReference type="Proteomes" id="UP000838100">
    <property type="component" value="Unassembled WGS sequence"/>
</dbReference>
<evidence type="ECO:0000313" key="1">
    <source>
        <dbReference type="EMBL" id="CAH0992014.1"/>
    </source>
</evidence>
<dbReference type="EC" id="3.5.-.-" evidence="1"/>
<comment type="caution">
    <text evidence="1">The sequence shown here is derived from an EMBL/GenBank/DDBJ whole genome shotgun (WGS) entry which is preliminary data.</text>
</comment>
<keyword evidence="2" id="KW-1185">Reference proteome</keyword>
<dbReference type="PROSITE" id="PS51273">
    <property type="entry name" value="GATASE_TYPE_1"/>
    <property type="match status" value="1"/>
</dbReference>
<dbReference type="InterPro" id="IPR029062">
    <property type="entry name" value="Class_I_gatase-like"/>
</dbReference>
<dbReference type="PANTHER" id="PTHR43235">
    <property type="entry name" value="GLUTAMINE AMIDOTRANSFERASE PB2B2.05-RELATED"/>
    <property type="match status" value="1"/>
</dbReference>
<evidence type="ECO:0000313" key="2">
    <source>
        <dbReference type="Proteomes" id="UP000838100"/>
    </source>
</evidence>
<name>A0ABN8EIY4_9GAMM</name>